<reference evidence="3" key="1">
    <citation type="submission" date="2017-09" db="EMBL/GenBank/DDBJ databases">
        <title>Depth-based differentiation of microbial function through sediment-hosted aquifers and enrichment of novel symbionts in the deep terrestrial subsurface.</title>
        <authorList>
            <person name="Probst A.J."/>
            <person name="Ladd B."/>
            <person name="Jarett J.K."/>
            <person name="Geller-Mcgrath D.E."/>
            <person name="Sieber C.M.K."/>
            <person name="Emerson J.B."/>
            <person name="Anantharaman K."/>
            <person name="Thomas B.C."/>
            <person name="Malmstrom R."/>
            <person name="Stieglmeier M."/>
            <person name="Klingl A."/>
            <person name="Woyke T."/>
            <person name="Ryan C.M."/>
            <person name="Banfield J.F."/>
        </authorList>
    </citation>
    <scope>NUCLEOTIDE SEQUENCE [LARGE SCALE GENOMIC DNA]</scope>
</reference>
<name>A0A2H0WPM4_9BACT</name>
<keyword evidence="1" id="KW-0472">Membrane</keyword>
<dbReference type="AlphaFoldDB" id="A0A2H0WPM4"/>
<keyword evidence="1" id="KW-0812">Transmembrane</keyword>
<keyword evidence="1" id="KW-1133">Transmembrane helix</keyword>
<gene>
    <name evidence="2" type="ORF">COT64_01785</name>
</gene>
<evidence type="ECO:0000256" key="1">
    <source>
        <dbReference type="SAM" id="Phobius"/>
    </source>
</evidence>
<comment type="caution">
    <text evidence="2">The sequence shown here is derived from an EMBL/GenBank/DDBJ whole genome shotgun (WGS) entry which is preliminary data.</text>
</comment>
<evidence type="ECO:0000313" key="3">
    <source>
        <dbReference type="Proteomes" id="UP000230775"/>
    </source>
</evidence>
<proteinExistence type="predicted"/>
<dbReference type="EMBL" id="PEZI01000038">
    <property type="protein sequence ID" value="PIS14603.1"/>
    <property type="molecule type" value="Genomic_DNA"/>
</dbReference>
<protein>
    <submittedName>
        <fullName evidence="2">Uncharacterized protein</fullName>
    </submittedName>
</protein>
<feature type="transmembrane region" description="Helical" evidence="1">
    <location>
        <begin position="26"/>
        <end position="50"/>
    </location>
</feature>
<accession>A0A2H0WPM4</accession>
<evidence type="ECO:0000313" key="2">
    <source>
        <dbReference type="EMBL" id="PIS14603.1"/>
    </source>
</evidence>
<sequence length="265" mass="29337">MEENIVYQPVPPTIPVPPQPPKKNKLMTVVLLLIVILLICGGLVYVGIILGKKNITPDSLLNKPKACTQEAQVCPDGSSVGRIGPNCEFAPCPNRVPSVTSTPNETANWKTYMNTEYGFSFKYPNNKAVDIRKDAYLGVCNVKNGVIRIVLYPEGTTIPPIPVDGLYEMQFDVDIEQNQENLSVQDWVSQNCKGTWLVGAKQESIQVANTQAVKLIGVGEMMGIPEKQPMIIFMKSDSLYLLHPYVTTGKMETVDQILSTFKFTQ</sequence>
<organism evidence="2 3">
    <name type="scientific">Candidatus Shapirobacteria bacterium CG09_land_8_20_14_0_10_39_12</name>
    <dbReference type="NCBI Taxonomy" id="1974885"/>
    <lineage>
        <taxon>Bacteria</taxon>
        <taxon>Candidatus Shapironibacteriota</taxon>
    </lineage>
</organism>
<dbReference type="Proteomes" id="UP000230775">
    <property type="component" value="Unassembled WGS sequence"/>
</dbReference>